<dbReference type="InterPro" id="IPR036390">
    <property type="entry name" value="WH_DNA-bd_sf"/>
</dbReference>
<dbReference type="Pfam" id="PF07729">
    <property type="entry name" value="FCD"/>
    <property type="match status" value="1"/>
</dbReference>
<dbReference type="PANTHER" id="PTHR43537:SF5">
    <property type="entry name" value="UXU OPERON TRANSCRIPTIONAL REGULATOR"/>
    <property type="match status" value="1"/>
</dbReference>
<reference evidence="5" key="1">
    <citation type="submission" date="2020-09" db="EMBL/GenBank/DDBJ databases">
        <title>Genome seq and assembly of Limnohabitants sp.</title>
        <authorList>
            <person name="Chhetri G."/>
        </authorList>
    </citation>
    <scope>NUCLEOTIDE SEQUENCE</scope>
    <source>
        <strain evidence="5">JUR4</strain>
    </source>
</reference>
<dbReference type="PROSITE" id="PS50949">
    <property type="entry name" value="HTH_GNTR"/>
    <property type="match status" value="1"/>
</dbReference>
<dbReference type="SUPFAM" id="SSF46785">
    <property type="entry name" value="Winged helix' DNA-binding domain"/>
    <property type="match status" value="1"/>
</dbReference>
<evidence type="ECO:0000259" key="4">
    <source>
        <dbReference type="PROSITE" id="PS50949"/>
    </source>
</evidence>
<keyword evidence="1" id="KW-0805">Transcription regulation</keyword>
<dbReference type="SMART" id="SM00895">
    <property type="entry name" value="FCD"/>
    <property type="match status" value="1"/>
</dbReference>
<dbReference type="GO" id="GO:0003677">
    <property type="term" value="F:DNA binding"/>
    <property type="evidence" value="ECO:0007669"/>
    <property type="project" value="UniProtKB-KW"/>
</dbReference>
<dbReference type="Gene3D" id="1.20.120.530">
    <property type="entry name" value="GntR ligand-binding domain-like"/>
    <property type="match status" value="1"/>
</dbReference>
<dbReference type="InterPro" id="IPR011711">
    <property type="entry name" value="GntR_C"/>
</dbReference>
<dbReference type="Gene3D" id="1.10.10.10">
    <property type="entry name" value="Winged helix-like DNA-binding domain superfamily/Winged helix DNA-binding domain"/>
    <property type="match status" value="1"/>
</dbReference>
<protein>
    <submittedName>
        <fullName evidence="5">FadR family transcriptional regulator</fullName>
    </submittedName>
</protein>
<name>A0A927ILT8_9BURK</name>
<keyword evidence="2" id="KW-0238">DNA-binding</keyword>
<comment type="caution">
    <text evidence="5">The sequence shown here is derived from an EMBL/GenBank/DDBJ whole genome shotgun (WGS) entry which is preliminary data.</text>
</comment>
<dbReference type="SUPFAM" id="SSF48008">
    <property type="entry name" value="GntR ligand-binding domain-like"/>
    <property type="match status" value="1"/>
</dbReference>
<evidence type="ECO:0000256" key="2">
    <source>
        <dbReference type="ARBA" id="ARBA00023125"/>
    </source>
</evidence>
<dbReference type="PANTHER" id="PTHR43537">
    <property type="entry name" value="TRANSCRIPTIONAL REGULATOR, GNTR FAMILY"/>
    <property type="match status" value="1"/>
</dbReference>
<evidence type="ECO:0000313" key="5">
    <source>
        <dbReference type="EMBL" id="MBD8050287.1"/>
    </source>
</evidence>
<evidence type="ECO:0000256" key="3">
    <source>
        <dbReference type="ARBA" id="ARBA00023163"/>
    </source>
</evidence>
<evidence type="ECO:0000256" key="1">
    <source>
        <dbReference type="ARBA" id="ARBA00023015"/>
    </source>
</evidence>
<keyword evidence="6" id="KW-1185">Reference proteome</keyword>
<dbReference type="SMART" id="SM00345">
    <property type="entry name" value="HTH_GNTR"/>
    <property type="match status" value="1"/>
</dbReference>
<dbReference type="AlphaFoldDB" id="A0A927ILT8"/>
<dbReference type="GO" id="GO:0003700">
    <property type="term" value="F:DNA-binding transcription factor activity"/>
    <property type="evidence" value="ECO:0007669"/>
    <property type="project" value="InterPro"/>
</dbReference>
<sequence length="262" mass="28285">MSQNFTPVSSGARLSDQVAEQLEAEIRRGALVPGDKLPTEARLVEQFHVSRTVVREAVSRLKSLGLVDSRQGSGVFVSTQASFAPLHFEAHHAASKEAVIQMVEVRRALEAEVAALAAQRRTPADLRQIDQAMQALDAAVRAGGNGVAQDVQLHRAIADAARNPFLIQTLEYLGQFLLGATQVTRANEARRLDFEAQVKSEHQAIVMAVQAGDPQAARAAAAAHMGNAITRIEGADPAFWQQEGERLAQPLVRSLKAAPRRP</sequence>
<organism evidence="5 6">
    <name type="scientific">Limnohabitans radicicola</name>
    <dbReference type="NCBI Taxonomy" id="2771427"/>
    <lineage>
        <taxon>Bacteria</taxon>
        <taxon>Pseudomonadati</taxon>
        <taxon>Pseudomonadota</taxon>
        <taxon>Betaproteobacteria</taxon>
        <taxon>Burkholderiales</taxon>
        <taxon>Comamonadaceae</taxon>
        <taxon>Limnohabitans</taxon>
    </lineage>
</organism>
<feature type="domain" description="HTH gntR-type" evidence="4">
    <location>
        <begin position="12"/>
        <end position="80"/>
    </location>
</feature>
<gene>
    <name evidence="5" type="ORF">IC609_07005</name>
</gene>
<keyword evidence="3" id="KW-0804">Transcription</keyword>
<dbReference type="PRINTS" id="PR00035">
    <property type="entry name" value="HTHGNTR"/>
</dbReference>
<accession>A0A927ILT8</accession>
<dbReference type="CDD" id="cd07377">
    <property type="entry name" value="WHTH_GntR"/>
    <property type="match status" value="1"/>
</dbReference>
<evidence type="ECO:0000313" key="6">
    <source>
        <dbReference type="Proteomes" id="UP000647424"/>
    </source>
</evidence>
<dbReference type="Proteomes" id="UP000647424">
    <property type="component" value="Unassembled WGS sequence"/>
</dbReference>
<dbReference type="EMBL" id="JACYFT010000001">
    <property type="protein sequence ID" value="MBD8050287.1"/>
    <property type="molecule type" value="Genomic_DNA"/>
</dbReference>
<dbReference type="InterPro" id="IPR008920">
    <property type="entry name" value="TF_FadR/GntR_C"/>
</dbReference>
<proteinExistence type="predicted"/>
<dbReference type="Pfam" id="PF00392">
    <property type="entry name" value="GntR"/>
    <property type="match status" value="1"/>
</dbReference>
<dbReference type="InterPro" id="IPR000524">
    <property type="entry name" value="Tscrpt_reg_HTH_GntR"/>
</dbReference>
<dbReference type="RefSeq" id="WP_191818689.1">
    <property type="nucleotide sequence ID" value="NZ_JACYFT010000001.1"/>
</dbReference>
<dbReference type="InterPro" id="IPR036388">
    <property type="entry name" value="WH-like_DNA-bd_sf"/>
</dbReference>